<reference evidence="2" key="1">
    <citation type="submission" date="2015-11" db="EMBL/GenBank/DDBJ databases">
        <title>De novo transcriptome assembly of four potential Pierce s Disease insect vectors from Arizona vineyards.</title>
        <authorList>
            <person name="Tassone E.E."/>
        </authorList>
    </citation>
    <scope>NUCLEOTIDE SEQUENCE</scope>
</reference>
<proteinExistence type="predicted"/>
<evidence type="ECO:0000313" key="2">
    <source>
        <dbReference type="EMBL" id="JAS55745.1"/>
    </source>
</evidence>
<name>A0A1B6FZZ3_9HEMI</name>
<sequence>MGIQSNTSSCQRTALIEKVRKVLKEMDNAKVEGRCCCTSPDSPPEGKRIVSTACLDGAKGLQKIVPANKEKYVWIPPKIDNRPALDPSMSCYAATVANQFYDQWKGCKLDCVPSKTGREEHSHWWNDPQGRQGGTGSSGQQPDYCEDPDFEPPTPLGHQAWSQEPGGTCRYPQYCRAHCFDHNPERDWARP</sequence>
<accession>A0A1B6FZZ3</accession>
<organism evidence="2">
    <name type="scientific">Cuerna arida</name>
    <dbReference type="NCBI Taxonomy" id="1464854"/>
    <lineage>
        <taxon>Eukaryota</taxon>
        <taxon>Metazoa</taxon>
        <taxon>Ecdysozoa</taxon>
        <taxon>Arthropoda</taxon>
        <taxon>Hexapoda</taxon>
        <taxon>Insecta</taxon>
        <taxon>Pterygota</taxon>
        <taxon>Neoptera</taxon>
        <taxon>Paraneoptera</taxon>
        <taxon>Hemiptera</taxon>
        <taxon>Auchenorrhyncha</taxon>
        <taxon>Membracoidea</taxon>
        <taxon>Cicadellidae</taxon>
        <taxon>Cicadellinae</taxon>
        <taxon>Proconiini</taxon>
        <taxon>Cuerna</taxon>
    </lineage>
</organism>
<protein>
    <submittedName>
        <fullName evidence="2">Uncharacterized protein</fullName>
    </submittedName>
</protein>
<dbReference type="AlphaFoldDB" id="A0A1B6FZZ3"/>
<feature type="region of interest" description="Disordered" evidence="1">
    <location>
        <begin position="118"/>
        <end position="162"/>
    </location>
</feature>
<gene>
    <name evidence="2" type="ORF">g.19874</name>
</gene>
<dbReference type="EMBL" id="GECZ01014024">
    <property type="protein sequence ID" value="JAS55745.1"/>
    <property type="molecule type" value="Transcribed_RNA"/>
</dbReference>
<evidence type="ECO:0000256" key="1">
    <source>
        <dbReference type="SAM" id="MobiDB-lite"/>
    </source>
</evidence>